<dbReference type="InterPro" id="IPR013717">
    <property type="entry name" value="PIG-P"/>
</dbReference>
<dbReference type="GO" id="GO:0016757">
    <property type="term" value="F:glycosyltransferase activity"/>
    <property type="evidence" value="ECO:0007669"/>
    <property type="project" value="UniProtKB-KW"/>
</dbReference>
<dbReference type="Proteomes" id="UP000199069">
    <property type="component" value="Unassembled WGS sequence"/>
</dbReference>
<evidence type="ECO:0000256" key="2">
    <source>
        <dbReference type="ARBA" id="ARBA00022692"/>
    </source>
</evidence>
<keyword evidence="8" id="KW-0808">Transferase</keyword>
<dbReference type="EMBL" id="LCTV02000018">
    <property type="protein sequence ID" value="PRQ69829.1"/>
    <property type="molecule type" value="Genomic_DNA"/>
</dbReference>
<dbReference type="GO" id="GO:0005783">
    <property type="term" value="C:endoplasmic reticulum"/>
    <property type="evidence" value="ECO:0007669"/>
    <property type="project" value="TreeGrafter"/>
</dbReference>
<feature type="region of interest" description="Disordered" evidence="5">
    <location>
        <begin position="138"/>
        <end position="194"/>
    </location>
</feature>
<dbReference type="AlphaFoldDB" id="A0A0K3CSQ0"/>
<proteinExistence type="predicted"/>
<dbReference type="OrthoDB" id="690928at2759"/>
<comment type="subcellular location">
    <subcellularLocation>
        <location evidence="1">Membrane</location>
        <topology evidence="1">Multi-pass membrane protein</topology>
    </subcellularLocation>
</comment>
<evidence type="ECO:0000313" key="8">
    <source>
        <dbReference type="EMBL" id="CTR11560.1"/>
    </source>
</evidence>
<feature type="transmembrane region" description="Helical" evidence="6">
    <location>
        <begin position="202"/>
        <end position="221"/>
    </location>
</feature>
<keyword evidence="10" id="KW-1185">Reference proteome</keyword>
<evidence type="ECO:0000256" key="5">
    <source>
        <dbReference type="SAM" id="MobiDB-lite"/>
    </source>
</evidence>
<keyword evidence="8" id="KW-0328">Glycosyltransferase</keyword>
<feature type="region of interest" description="Disordered" evidence="5">
    <location>
        <begin position="1"/>
        <end position="123"/>
    </location>
</feature>
<dbReference type="GO" id="GO:0006506">
    <property type="term" value="P:GPI anchor biosynthetic process"/>
    <property type="evidence" value="ECO:0007669"/>
    <property type="project" value="TreeGrafter"/>
</dbReference>
<dbReference type="InterPro" id="IPR052263">
    <property type="entry name" value="GPI_Anchor_Biosynth"/>
</dbReference>
<evidence type="ECO:0000256" key="6">
    <source>
        <dbReference type="SAM" id="Phobius"/>
    </source>
</evidence>
<dbReference type="Proteomes" id="UP000239560">
    <property type="component" value="Unassembled WGS sequence"/>
</dbReference>
<evidence type="ECO:0000256" key="1">
    <source>
        <dbReference type="ARBA" id="ARBA00004141"/>
    </source>
</evidence>
<reference evidence="8 10" key="1">
    <citation type="submission" date="2015-07" db="EMBL/GenBank/DDBJ databases">
        <authorList>
            <person name="Cajimat M.N.B."/>
            <person name="Milazzo M.L."/>
            <person name="Fulhorst C.F."/>
        </authorList>
    </citation>
    <scope>NUCLEOTIDE SEQUENCE [LARGE SCALE GENOMIC DNA]</scope>
    <source>
        <strain evidence="8">Single colony</strain>
    </source>
</reference>
<keyword evidence="3 6" id="KW-1133">Transmembrane helix</keyword>
<evidence type="ECO:0000256" key="3">
    <source>
        <dbReference type="ARBA" id="ARBA00022989"/>
    </source>
</evidence>
<keyword evidence="4 6" id="KW-0472">Membrane</keyword>
<dbReference type="OMA" id="VPAWILM"/>
<keyword evidence="2 6" id="KW-0812">Transmembrane</keyword>
<evidence type="ECO:0000259" key="7">
    <source>
        <dbReference type="Pfam" id="PF08510"/>
    </source>
</evidence>
<feature type="compositionally biased region" description="Low complexity" evidence="5">
    <location>
        <begin position="1"/>
        <end position="21"/>
    </location>
</feature>
<reference evidence="9 11" key="2">
    <citation type="journal article" date="2018" name="Elife">
        <title>Functional genomics of lipid metabolism in the oleaginous yeast Rhodosporidium toruloides.</title>
        <authorList>
            <person name="Coradetti S.T."/>
            <person name="Pinel D."/>
            <person name="Geiselman G."/>
            <person name="Ito M."/>
            <person name="Mondo S."/>
            <person name="Reilly M.C."/>
            <person name="Cheng Y.F."/>
            <person name="Bauer S."/>
            <person name="Grigoriev I."/>
            <person name="Gladden J.M."/>
            <person name="Simmons B.A."/>
            <person name="Brem R."/>
            <person name="Arkin A.P."/>
            <person name="Skerker J.M."/>
        </authorList>
    </citation>
    <scope>NUCLEOTIDE SEQUENCE [LARGE SCALE GENOMIC DNA]</scope>
    <source>
        <strain evidence="9 11">NBRC 0880</strain>
    </source>
</reference>
<dbReference type="PANTHER" id="PTHR46346:SF1">
    <property type="entry name" value="PHOSPHATIDYLINOSITOL N-ACETYLGLUCOSAMINYLTRANSFERASE SUBUNIT P"/>
    <property type="match status" value="1"/>
</dbReference>
<evidence type="ECO:0000256" key="4">
    <source>
        <dbReference type="ARBA" id="ARBA00023136"/>
    </source>
</evidence>
<dbReference type="Pfam" id="PF08510">
    <property type="entry name" value="PIG-P"/>
    <property type="match status" value="1"/>
</dbReference>
<gene>
    <name evidence="8" type="primary">FGENESH: predicted gene_18.72</name>
    <name evidence="9" type="ORF">AAT19DRAFT_11850</name>
    <name evidence="8" type="ORF">BN2166_0074210</name>
</gene>
<name>A0A0K3CSQ0_RHOTO</name>
<feature type="compositionally biased region" description="Low complexity" evidence="5">
    <location>
        <begin position="138"/>
        <end position="149"/>
    </location>
</feature>
<evidence type="ECO:0000313" key="10">
    <source>
        <dbReference type="Proteomes" id="UP000199069"/>
    </source>
</evidence>
<evidence type="ECO:0000313" key="9">
    <source>
        <dbReference type="EMBL" id="PRQ69829.1"/>
    </source>
</evidence>
<protein>
    <submittedName>
        <fullName evidence="9">PIG-P-domain containing protein</fullName>
    </submittedName>
</protein>
<feature type="domain" description="PIG-P" evidence="7">
    <location>
        <begin position="197"/>
        <end position="330"/>
    </location>
</feature>
<dbReference type="STRING" id="5286.A0A0K3CSQ0"/>
<dbReference type="EMBL" id="CWKI01000018">
    <property type="protein sequence ID" value="CTR11560.1"/>
    <property type="molecule type" value="Genomic_DNA"/>
</dbReference>
<organism evidence="8 10">
    <name type="scientific">Rhodotorula toruloides</name>
    <name type="common">Yeast</name>
    <name type="synonym">Rhodosporidium toruloides</name>
    <dbReference type="NCBI Taxonomy" id="5286"/>
    <lineage>
        <taxon>Eukaryota</taxon>
        <taxon>Fungi</taxon>
        <taxon>Dikarya</taxon>
        <taxon>Basidiomycota</taxon>
        <taxon>Pucciniomycotina</taxon>
        <taxon>Microbotryomycetes</taxon>
        <taxon>Sporidiobolales</taxon>
        <taxon>Sporidiobolaceae</taxon>
        <taxon>Rhodotorula</taxon>
    </lineage>
</organism>
<dbReference type="GO" id="GO:0016020">
    <property type="term" value="C:membrane"/>
    <property type="evidence" value="ECO:0007669"/>
    <property type="project" value="UniProtKB-SubCell"/>
</dbReference>
<feature type="transmembrane region" description="Helical" evidence="6">
    <location>
        <begin position="241"/>
        <end position="261"/>
    </location>
</feature>
<accession>A0A0K3CSQ0</accession>
<dbReference type="PANTHER" id="PTHR46346">
    <property type="entry name" value="PHOSPHATIDYLINOSITOL N-ACETYLGLUCOSAMINYLTRANSFERASE SUBUNIT P"/>
    <property type="match status" value="1"/>
</dbReference>
<evidence type="ECO:0000313" key="11">
    <source>
        <dbReference type="Proteomes" id="UP000239560"/>
    </source>
</evidence>
<sequence>MHPRTLRASASASSLPKLPSSYATSSHSRRTSDAPAQPTLAELIQAEERALEQDDLADVGGEGVRRVRQRRRSSAPGMGIAGDVTPPRPRLRTSETSPVASPVPQNDLLLPPHYGRPNRPSSPDVLAALLRPVLQSLSRPSSPALSPVVPGTPAPSSPTKYHHITSPLLSEPPADRSASSLPAQFPPREPTDPAPTVESQGFVLYIGSHVAYFAYLVWAFLPEPWLEAIGIEWYPCRDWALLKPAWIVMLVAFVYVSYFLLNMHNTPPLTSLALLDDPRAFVPPPTRPPAPVKGAPRPPTPLWAHAVLAEEDAIPPLYDLPIELVNRVLYGDEGEG</sequence>